<keyword evidence="1" id="KW-0472">Membrane</keyword>
<sequence>MFSEIYHMLVGSSPQVIIAAIYVLLNYHLTYMLQLRDWTSFANRRQPPRVTDPEPGSDQISTYWLSLPYRYSISQLLSSVALGWFASQALFFYRLKVYDEDGNIYLYPAQRTQEVLIGYGYSLRNGEYSKFGLAYSPLGVICSITFGIIIFAVSLALGLAKCTPGLPLGSTNSFIIAAACHPPENDRHAARKLLQWGVVDTSITAREQPQHCTITSRRVESPVEGQRYA</sequence>
<keyword evidence="1" id="KW-1133">Transmembrane helix</keyword>
<dbReference type="PANTHER" id="PTHR35395">
    <property type="entry name" value="DUF6536 DOMAIN-CONTAINING PROTEIN"/>
    <property type="match status" value="1"/>
</dbReference>
<evidence type="ECO:0000256" key="1">
    <source>
        <dbReference type="SAM" id="Phobius"/>
    </source>
</evidence>
<feature type="transmembrane region" description="Helical" evidence="1">
    <location>
        <begin position="138"/>
        <end position="160"/>
    </location>
</feature>
<dbReference type="PANTHER" id="PTHR35395:SF1">
    <property type="entry name" value="DUF6536 DOMAIN-CONTAINING PROTEIN"/>
    <property type="match status" value="1"/>
</dbReference>
<dbReference type="Proteomes" id="UP000799444">
    <property type="component" value="Unassembled WGS sequence"/>
</dbReference>
<reference evidence="2" key="1">
    <citation type="journal article" date="2020" name="Stud. Mycol.">
        <title>101 Dothideomycetes genomes: a test case for predicting lifestyles and emergence of pathogens.</title>
        <authorList>
            <person name="Haridas S."/>
            <person name="Albert R."/>
            <person name="Binder M."/>
            <person name="Bloem J."/>
            <person name="Labutti K."/>
            <person name="Salamov A."/>
            <person name="Andreopoulos B."/>
            <person name="Baker S."/>
            <person name="Barry K."/>
            <person name="Bills G."/>
            <person name="Bluhm B."/>
            <person name="Cannon C."/>
            <person name="Castanera R."/>
            <person name="Culley D."/>
            <person name="Daum C."/>
            <person name="Ezra D."/>
            <person name="Gonzalez J."/>
            <person name="Henrissat B."/>
            <person name="Kuo A."/>
            <person name="Liang C."/>
            <person name="Lipzen A."/>
            <person name="Lutzoni F."/>
            <person name="Magnuson J."/>
            <person name="Mondo S."/>
            <person name="Nolan M."/>
            <person name="Ohm R."/>
            <person name="Pangilinan J."/>
            <person name="Park H.-J."/>
            <person name="Ramirez L."/>
            <person name="Alfaro M."/>
            <person name="Sun H."/>
            <person name="Tritt A."/>
            <person name="Yoshinaga Y."/>
            <person name="Zwiers L.-H."/>
            <person name="Turgeon B."/>
            <person name="Goodwin S."/>
            <person name="Spatafora J."/>
            <person name="Crous P."/>
            <person name="Grigoriev I."/>
        </authorList>
    </citation>
    <scope>NUCLEOTIDE SEQUENCE</scope>
    <source>
        <strain evidence="2">CBS 125425</strain>
    </source>
</reference>
<name>A0A9P4R454_9PLEO</name>
<evidence type="ECO:0000313" key="3">
    <source>
        <dbReference type="Proteomes" id="UP000799444"/>
    </source>
</evidence>
<gene>
    <name evidence="2" type="ORF">EJ04DRAFT_489991</name>
</gene>
<keyword evidence="3" id="KW-1185">Reference proteome</keyword>
<evidence type="ECO:0000313" key="2">
    <source>
        <dbReference type="EMBL" id="KAF2736462.1"/>
    </source>
</evidence>
<dbReference type="AlphaFoldDB" id="A0A9P4R454"/>
<keyword evidence="1" id="KW-0812">Transmembrane</keyword>
<comment type="caution">
    <text evidence="2">The sequence shown here is derived from an EMBL/GenBank/DDBJ whole genome shotgun (WGS) entry which is preliminary data.</text>
</comment>
<protein>
    <submittedName>
        <fullName evidence="2">Uncharacterized protein</fullName>
    </submittedName>
</protein>
<organism evidence="2 3">
    <name type="scientific">Polyplosphaeria fusca</name>
    <dbReference type="NCBI Taxonomy" id="682080"/>
    <lineage>
        <taxon>Eukaryota</taxon>
        <taxon>Fungi</taxon>
        <taxon>Dikarya</taxon>
        <taxon>Ascomycota</taxon>
        <taxon>Pezizomycotina</taxon>
        <taxon>Dothideomycetes</taxon>
        <taxon>Pleosporomycetidae</taxon>
        <taxon>Pleosporales</taxon>
        <taxon>Tetraplosphaeriaceae</taxon>
        <taxon>Polyplosphaeria</taxon>
    </lineage>
</organism>
<dbReference type="EMBL" id="ML996125">
    <property type="protein sequence ID" value="KAF2736462.1"/>
    <property type="molecule type" value="Genomic_DNA"/>
</dbReference>
<proteinExistence type="predicted"/>
<dbReference type="OrthoDB" id="5429634at2759"/>
<accession>A0A9P4R454</accession>
<feature type="transmembrane region" description="Helical" evidence="1">
    <location>
        <begin position="6"/>
        <end position="25"/>
    </location>
</feature>